<dbReference type="InterPro" id="IPR001810">
    <property type="entry name" value="F-box_dom"/>
</dbReference>
<dbReference type="PROSITE" id="PS50181">
    <property type="entry name" value="FBOX"/>
    <property type="match status" value="1"/>
</dbReference>
<proteinExistence type="predicted"/>
<protein>
    <recommendedName>
        <fullName evidence="1">F-box domain-containing protein</fullName>
    </recommendedName>
</protein>
<dbReference type="SUPFAM" id="SSF81383">
    <property type="entry name" value="F-box domain"/>
    <property type="match status" value="1"/>
</dbReference>
<gene>
    <name evidence="2" type="ORF">Fcan01_12979</name>
</gene>
<evidence type="ECO:0000259" key="1">
    <source>
        <dbReference type="PROSITE" id="PS50181"/>
    </source>
</evidence>
<dbReference type="EMBL" id="LNIX01000007">
    <property type="protein sequence ID" value="OXA52348.1"/>
    <property type="molecule type" value="Genomic_DNA"/>
</dbReference>
<evidence type="ECO:0000313" key="2">
    <source>
        <dbReference type="EMBL" id="OXA52348.1"/>
    </source>
</evidence>
<dbReference type="SUPFAM" id="SSF52047">
    <property type="entry name" value="RNI-like"/>
    <property type="match status" value="1"/>
</dbReference>
<reference evidence="2 3" key="1">
    <citation type="submission" date="2015-12" db="EMBL/GenBank/DDBJ databases">
        <title>The genome of Folsomia candida.</title>
        <authorList>
            <person name="Faddeeva A."/>
            <person name="Derks M.F."/>
            <person name="Anvar Y."/>
            <person name="Smit S."/>
            <person name="Van Straalen N."/>
            <person name="Roelofs D."/>
        </authorList>
    </citation>
    <scope>NUCLEOTIDE SEQUENCE [LARGE SCALE GENOMIC DNA]</scope>
    <source>
        <strain evidence="2 3">VU population</strain>
        <tissue evidence="2">Whole body</tissue>
    </source>
</reference>
<dbReference type="Pfam" id="PF00646">
    <property type="entry name" value="F-box"/>
    <property type="match status" value="1"/>
</dbReference>
<accession>A0A226E4Y2</accession>
<dbReference type="Gene3D" id="1.20.1280.50">
    <property type="match status" value="1"/>
</dbReference>
<name>A0A226E4Y2_FOLCA</name>
<dbReference type="AlphaFoldDB" id="A0A226E4Y2"/>
<evidence type="ECO:0000313" key="3">
    <source>
        <dbReference type="Proteomes" id="UP000198287"/>
    </source>
</evidence>
<comment type="caution">
    <text evidence="2">The sequence shown here is derived from an EMBL/GenBank/DDBJ whole genome shotgun (WGS) entry which is preliminary data.</text>
</comment>
<sequence>MDNDGAISVVLPPLPAVVLRSIFKLMDYHTLRTCRLVCKEWRIEASAFFKLKSVTIPRHFYGREPTNSFPVQWTDHVQRDKACRSFFTYNQARTREDHVMPIANIQLEQTFHNNGMQEMLLWLKTNGEKLKSINYVVNGMSVLSEHFMFYKIRELCPNLEEIVVELETAEYAPELKMFEELKILPNLKKICVTALYLDRNYLLRLSLWDDPLFSALFRVAPALECLDVSANEGTAVAKAIVTSSSCHKLKNITWRNVMNEADLQLLVNLKKEVKLETLCLDCELPPLTTIPSMINQILQRHSESLKNVMFYGRLVEMWDSNSISEDEEENDDEMEINGHFREMFKKLGIKNLAPNIPMNEREYLPFFSFQVPILPKVTNLEISDIFHLRIQGNLSSFLKNFPALKRLSLNNLAYAWNVHPSTPDQVLQNLLTWYTNEDQAHEGLEEFYLDGEIIENDAVTSIVNTLPKLKKLKLQVQTDGVFCYTLEEFVKKLKLSELELNVRSITDMGWCNNIMTLCFPKMTDLKKLQLVYSSTSGSFGEFPFRFVENTIIHGFCNAPSLRWLKLTNFSFCSTTKEKSIERLRAHCFSVTLKHCVCYSPVFNETHDPWHKISSSDQLAINSPSDVDKTDY</sequence>
<dbReference type="InterPro" id="IPR032675">
    <property type="entry name" value="LRR_dom_sf"/>
</dbReference>
<feature type="domain" description="F-box" evidence="1">
    <location>
        <begin position="8"/>
        <end position="42"/>
    </location>
</feature>
<dbReference type="Gene3D" id="3.80.10.10">
    <property type="entry name" value="Ribonuclease Inhibitor"/>
    <property type="match status" value="2"/>
</dbReference>
<organism evidence="2 3">
    <name type="scientific">Folsomia candida</name>
    <name type="common">Springtail</name>
    <dbReference type="NCBI Taxonomy" id="158441"/>
    <lineage>
        <taxon>Eukaryota</taxon>
        <taxon>Metazoa</taxon>
        <taxon>Ecdysozoa</taxon>
        <taxon>Arthropoda</taxon>
        <taxon>Hexapoda</taxon>
        <taxon>Collembola</taxon>
        <taxon>Entomobryomorpha</taxon>
        <taxon>Isotomoidea</taxon>
        <taxon>Isotomidae</taxon>
        <taxon>Proisotominae</taxon>
        <taxon>Folsomia</taxon>
    </lineage>
</organism>
<dbReference type="InterPro" id="IPR036047">
    <property type="entry name" value="F-box-like_dom_sf"/>
</dbReference>
<keyword evidence="3" id="KW-1185">Reference proteome</keyword>
<dbReference type="CDD" id="cd09917">
    <property type="entry name" value="F-box_SF"/>
    <property type="match status" value="1"/>
</dbReference>
<dbReference type="Proteomes" id="UP000198287">
    <property type="component" value="Unassembled WGS sequence"/>
</dbReference>